<dbReference type="InterPro" id="IPR004385">
    <property type="entry name" value="NDP_pyrophosphatase"/>
</dbReference>
<keyword evidence="7" id="KW-0460">Magnesium</keyword>
<dbReference type="NCBIfam" id="TIGR00052">
    <property type="entry name" value="nudix-type nucleoside diphosphatase, YffH/AdpP family"/>
    <property type="match status" value="1"/>
</dbReference>
<evidence type="ECO:0000313" key="14">
    <source>
        <dbReference type="EMBL" id="NMH60362.1"/>
    </source>
</evidence>
<sequence>MSNEILTFTSKDIEIIEKKRVYDGFFKMVRYDFRHKLFQGGWSDVVRREIFERGHAVAVLPYDPDTDEFVLIEQVRIGAQATSDTPWLMEVIAGIIDDGETREDVCHRESQEEAGIALSSLTKALSYLVSPGGTTERVHIYVAQCDSTAAGGIHGLDDESEDIRVHRVSSATAKEWLENGIIDNAAAIIALQWFLMNQESLMKKWRDCE</sequence>
<evidence type="ECO:0000256" key="8">
    <source>
        <dbReference type="ARBA" id="ARBA00025164"/>
    </source>
</evidence>
<evidence type="ECO:0000256" key="11">
    <source>
        <dbReference type="ARBA" id="ARBA00033056"/>
    </source>
</evidence>
<evidence type="ECO:0000256" key="3">
    <source>
        <dbReference type="ARBA" id="ARBA00012453"/>
    </source>
</evidence>
<dbReference type="PROSITE" id="PS00893">
    <property type="entry name" value="NUDIX_BOX"/>
    <property type="match status" value="1"/>
</dbReference>
<dbReference type="RefSeq" id="WP_169210922.1">
    <property type="nucleotide sequence ID" value="NZ_JAATNW010000005.1"/>
</dbReference>
<dbReference type="SUPFAM" id="SSF55811">
    <property type="entry name" value="Nudix"/>
    <property type="match status" value="1"/>
</dbReference>
<evidence type="ECO:0000256" key="6">
    <source>
        <dbReference type="ARBA" id="ARBA00022801"/>
    </source>
</evidence>
<proteinExistence type="inferred from homology"/>
<evidence type="ECO:0000259" key="13">
    <source>
        <dbReference type="PROSITE" id="PS51462"/>
    </source>
</evidence>
<dbReference type="InterPro" id="IPR000086">
    <property type="entry name" value="NUDIX_hydrolase_dom"/>
</dbReference>
<dbReference type="Gene3D" id="3.90.79.10">
    <property type="entry name" value="Nucleoside Triphosphate Pyrophosphohydrolase"/>
    <property type="match status" value="1"/>
</dbReference>
<comment type="caution">
    <text evidence="14">The sequence shown here is derived from an EMBL/GenBank/DDBJ whole genome shotgun (WGS) entry which is preliminary data.</text>
</comment>
<evidence type="ECO:0000256" key="2">
    <source>
        <dbReference type="ARBA" id="ARBA00007482"/>
    </source>
</evidence>
<comment type="function">
    <text evidence="8">Acts on ADP-mannose and ADP-glucose as well as ADP-ribose. Prevents glycogen biosynthesis. The reaction catalyzed by this enzyme is a limiting step of the gluconeogenic process.</text>
</comment>
<protein>
    <recommendedName>
        <fullName evidence="4">ADP-ribose pyrophosphatase</fullName>
        <ecNumber evidence="3">3.6.1.13</ecNumber>
    </recommendedName>
    <alternativeName>
        <fullName evidence="9">ADP-ribose diphosphatase</fullName>
    </alternativeName>
    <alternativeName>
        <fullName evidence="11">ADP-ribose phosphohydrolase</fullName>
    </alternativeName>
    <alternativeName>
        <fullName evidence="10">Adenosine diphosphoribose pyrophosphatase</fullName>
    </alternativeName>
</protein>
<organism evidence="14 15">
    <name type="scientific">Alteromonas ponticola</name>
    <dbReference type="NCBI Taxonomy" id="2720613"/>
    <lineage>
        <taxon>Bacteria</taxon>
        <taxon>Pseudomonadati</taxon>
        <taxon>Pseudomonadota</taxon>
        <taxon>Gammaproteobacteria</taxon>
        <taxon>Alteromonadales</taxon>
        <taxon>Alteromonadaceae</taxon>
        <taxon>Alteromonas/Salinimonas group</taxon>
        <taxon>Alteromonas</taxon>
    </lineage>
</organism>
<reference evidence="14 15" key="1">
    <citation type="submission" date="2020-03" db="EMBL/GenBank/DDBJ databases">
        <title>Alteromonas ponticola sp. nov., isolated from seawater.</title>
        <authorList>
            <person name="Yoon J.-H."/>
            <person name="Kim Y.-O."/>
        </authorList>
    </citation>
    <scope>NUCLEOTIDE SEQUENCE [LARGE SCALE GENOMIC DNA]</scope>
    <source>
        <strain evidence="14 15">MYP5</strain>
    </source>
</reference>
<evidence type="ECO:0000256" key="4">
    <source>
        <dbReference type="ARBA" id="ARBA00013297"/>
    </source>
</evidence>
<evidence type="ECO:0000256" key="1">
    <source>
        <dbReference type="ARBA" id="ARBA00001946"/>
    </source>
</evidence>
<comment type="similarity">
    <text evidence="2">Belongs to the Nudix hydrolase family. NudF subfamily.</text>
</comment>
<evidence type="ECO:0000313" key="15">
    <source>
        <dbReference type="Proteomes" id="UP000709336"/>
    </source>
</evidence>
<dbReference type="PANTHER" id="PTHR11839">
    <property type="entry name" value="UDP/ADP-SUGAR PYROPHOSPHATASE"/>
    <property type="match status" value="1"/>
</dbReference>
<dbReference type="CDD" id="cd24155">
    <property type="entry name" value="NUDIX_ADPRase"/>
    <property type="match status" value="1"/>
</dbReference>
<keyword evidence="6 14" id="KW-0378">Hydrolase</keyword>
<comment type="catalytic activity">
    <reaction evidence="12">
        <text>ADP-D-ribose + H2O = D-ribose 5-phosphate + AMP + 2 H(+)</text>
        <dbReference type="Rhea" id="RHEA:10412"/>
        <dbReference type="ChEBI" id="CHEBI:15377"/>
        <dbReference type="ChEBI" id="CHEBI:15378"/>
        <dbReference type="ChEBI" id="CHEBI:57967"/>
        <dbReference type="ChEBI" id="CHEBI:78346"/>
        <dbReference type="ChEBI" id="CHEBI:456215"/>
        <dbReference type="EC" id="3.6.1.13"/>
    </reaction>
</comment>
<dbReference type="Proteomes" id="UP000709336">
    <property type="component" value="Unassembled WGS sequence"/>
</dbReference>
<evidence type="ECO:0000256" key="7">
    <source>
        <dbReference type="ARBA" id="ARBA00022842"/>
    </source>
</evidence>
<keyword evidence="15" id="KW-1185">Reference proteome</keyword>
<dbReference type="InterPro" id="IPR020084">
    <property type="entry name" value="NUDIX_hydrolase_CS"/>
</dbReference>
<dbReference type="InterPro" id="IPR015797">
    <property type="entry name" value="NUDIX_hydrolase-like_dom_sf"/>
</dbReference>
<accession>A0ABX1R1M7</accession>
<comment type="cofactor">
    <cofactor evidence="1">
        <name>Mg(2+)</name>
        <dbReference type="ChEBI" id="CHEBI:18420"/>
    </cofactor>
</comment>
<evidence type="ECO:0000256" key="12">
    <source>
        <dbReference type="ARBA" id="ARBA00049546"/>
    </source>
</evidence>
<dbReference type="PANTHER" id="PTHR11839:SF5">
    <property type="entry name" value="ADP-RIBOSE PYROPHOSPHATASE"/>
    <property type="match status" value="1"/>
</dbReference>
<gene>
    <name evidence="14" type="primary">nudF</name>
    <name evidence="14" type="ORF">HCJ96_10055</name>
</gene>
<dbReference type="PROSITE" id="PS51462">
    <property type="entry name" value="NUDIX"/>
    <property type="match status" value="1"/>
</dbReference>
<dbReference type="GO" id="GO:0047631">
    <property type="term" value="F:ADP-ribose diphosphatase activity"/>
    <property type="evidence" value="ECO:0007669"/>
    <property type="project" value="UniProtKB-EC"/>
</dbReference>
<evidence type="ECO:0000256" key="9">
    <source>
        <dbReference type="ARBA" id="ARBA00030162"/>
    </source>
</evidence>
<dbReference type="NCBIfam" id="NF008003">
    <property type="entry name" value="PRK10729.1"/>
    <property type="match status" value="1"/>
</dbReference>
<keyword evidence="5" id="KW-0479">Metal-binding</keyword>
<evidence type="ECO:0000256" key="10">
    <source>
        <dbReference type="ARBA" id="ARBA00030308"/>
    </source>
</evidence>
<dbReference type="Pfam" id="PF00293">
    <property type="entry name" value="NUDIX"/>
    <property type="match status" value="1"/>
</dbReference>
<name>A0ABX1R1M7_9ALTE</name>
<dbReference type="EMBL" id="JAATNW010000005">
    <property type="protein sequence ID" value="NMH60362.1"/>
    <property type="molecule type" value="Genomic_DNA"/>
</dbReference>
<feature type="domain" description="Nudix hydrolase" evidence="13">
    <location>
        <begin position="52"/>
        <end position="190"/>
    </location>
</feature>
<dbReference type="EC" id="3.6.1.13" evidence="3"/>
<evidence type="ECO:0000256" key="5">
    <source>
        <dbReference type="ARBA" id="ARBA00022723"/>
    </source>
</evidence>